<dbReference type="PANTHER" id="PTHR43640">
    <property type="entry name" value="OS07G0260300 PROTEIN"/>
    <property type="match status" value="1"/>
</dbReference>
<dbReference type="InterPro" id="IPR047262">
    <property type="entry name" value="PRX-like1"/>
</dbReference>
<dbReference type="Gene3D" id="3.40.30.10">
    <property type="entry name" value="Glutaredoxin"/>
    <property type="match status" value="1"/>
</dbReference>
<proteinExistence type="predicted"/>
<reference evidence="2" key="1">
    <citation type="submission" date="2020-10" db="EMBL/GenBank/DDBJ databases">
        <title>Taxonomic study of unclassified bacteria belonging to the class Ktedonobacteria.</title>
        <authorList>
            <person name="Yabe S."/>
            <person name="Wang C.M."/>
            <person name="Zheng Y."/>
            <person name="Sakai Y."/>
            <person name="Cavaletti L."/>
            <person name="Monciardini P."/>
            <person name="Donadio S."/>
        </authorList>
    </citation>
    <scope>NUCLEOTIDE SEQUENCE</scope>
    <source>
        <strain evidence="2">ID150040</strain>
    </source>
</reference>
<dbReference type="GO" id="GO:0016491">
    <property type="term" value="F:oxidoreductase activity"/>
    <property type="evidence" value="ECO:0007669"/>
    <property type="project" value="InterPro"/>
</dbReference>
<protein>
    <submittedName>
        <fullName evidence="2">Thioredoxin family protein</fullName>
    </submittedName>
</protein>
<sequence length="179" mass="20399">MANLHIGNKLIDFTLPATDGNTYRASNVLKIAKALIVTFTCNHCPYAQAWEGRLIQLIHDYDPQGVHMLAISSNDATKFPADDFEHMTKRAIEKHYVFPYLYDESQDVARAYGAERTPELFIFDATGILRYHGAPDDNYEDEQEVKHHYAREALDAILIDQKVAQPETRPVGCTIKFRV</sequence>
<accession>A0A8J3IIN8</accession>
<dbReference type="AlphaFoldDB" id="A0A8J3IIN8"/>
<dbReference type="GO" id="GO:0016209">
    <property type="term" value="F:antioxidant activity"/>
    <property type="evidence" value="ECO:0007669"/>
    <property type="project" value="InterPro"/>
</dbReference>
<dbReference type="PROSITE" id="PS51352">
    <property type="entry name" value="THIOREDOXIN_2"/>
    <property type="match status" value="1"/>
</dbReference>
<dbReference type="RefSeq" id="WP_220206851.1">
    <property type="nucleotide sequence ID" value="NZ_BNJK01000001.1"/>
</dbReference>
<keyword evidence="3" id="KW-1185">Reference proteome</keyword>
<dbReference type="SUPFAM" id="SSF52833">
    <property type="entry name" value="Thioredoxin-like"/>
    <property type="match status" value="1"/>
</dbReference>
<name>A0A8J3IIN8_9CHLR</name>
<dbReference type="EMBL" id="BNJK01000001">
    <property type="protein sequence ID" value="GHO96209.1"/>
    <property type="molecule type" value="Genomic_DNA"/>
</dbReference>
<evidence type="ECO:0000313" key="2">
    <source>
        <dbReference type="EMBL" id="GHO96209.1"/>
    </source>
</evidence>
<dbReference type="InterPro" id="IPR013766">
    <property type="entry name" value="Thioredoxin_domain"/>
</dbReference>
<evidence type="ECO:0000259" key="1">
    <source>
        <dbReference type="PROSITE" id="PS51352"/>
    </source>
</evidence>
<dbReference type="Proteomes" id="UP000597444">
    <property type="component" value="Unassembled WGS sequence"/>
</dbReference>
<dbReference type="InterPro" id="IPR036249">
    <property type="entry name" value="Thioredoxin-like_sf"/>
</dbReference>
<dbReference type="PANTHER" id="PTHR43640:SF1">
    <property type="entry name" value="THIOREDOXIN-DEPENDENT PEROXIREDOXIN"/>
    <property type="match status" value="1"/>
</dbReference>
<gene>
    <name evidence="2" type="ORF">KSF_062570</name>
</gene>
<dbReference type="CDD" id="cd02969">
    <property type="entry name" value="PRX_like1"/>
    <property type="match status" value="1"/>
</dbReference>
<evidence type="ECO:0000313" key="3">
    <source>
        <dbReference type="Proteomes" id="UP000597444"/>
    </source>
</evidence>
<dbReference type="Pfam" id="PF00578">
    <property type="entry name" value="AhpC-TSA"/>
    <property type="match status" value="1"/>
</dbReference>
<feature type="domain" description="Thioredoxin" evidence="1">
    <location>
        <begin position="4"/>
        <end position="159"/>
    </location>
</feature>
<organism evidence="2 3">
    <name type="scientific">Reticulibacter mediterranei</name>
    <dbReference type="NCBI Taxonomy" id="2778369"/>
    <lineage>
        <taxon>Bacteria</taxon>
        <taxon>Bacillati</taxon>
        <taxon>Chloroflexota</taxon>
        <taxon>Ktedonobacteria</taxon>
        <taxon>Ktedonobacterales</taxon>
        <taxon>Reticulibacteraceae</taxon>
        <taxon>Reticulibacter</taxon>
    </lineage>
</organism>
<comment type="caution">
    <text evidence="2">The sequence shown here is derived from an EMBL/GenBank/DDBJ whole genome shotgun (WGS) entry which is preliminary data.</text>
</comment>
<dbReference type="InterPro" id="IPR000866">
    <property type="entry name" value="AhpC/TSA"/>
</dbReference>